<evidence type="ECO:0000256" key="4">
    <source>
        <dbReference type="ARBA" id="ARBA00023163"/>
    </source>
</evidence>
<feature type="compositionally biased region" description="Polar residues" evidence="6">
    <location>
        <begin position="51"/>
        <end position="70"/>
    </location>
</feature>
<evidence type="ECO:0000313" key="8">
    <source>
        <dbReference type="EMBL" id="KAG2406349.1"/>
    </source>
</evidence>
<dbReference type="GO" id="GO:0003700">
    <property type="term" value="F:DNA-binding transcription factor activity"/>
    <property type="evidence" value="ECO:0007669"/>
    <property type="project" value="InterPro"/>
</dbReference>
<dbReference type="EMBL" id="JABFOF010000002">
    <property type="protein sequence ID" value="KAG2406349.1"/>
    <property type="molecule type" value="Genomic_DNA"/>
</dbReference>
<feature type="region of interest" description="Disordered" evidence="6">
    <location>
        <begin position="217"/>
        <end position="256"/>
    </location>
</feature>
<dbReference type="InterPro" id="IPR011598">
    <property type="entry name" value="bHLH_dom"/>
</dbReference>
<dbReference type="InterPro" id="IPR011989">
    <property type="entry name" value="ARM-like"/>
</dbReference>
<feature type="domain" description="BHLH" evidence="7">
    <location>
        <begin position="243"/>
        <end position="292"/>
    </location>
</feature>
<organism evidence="8 9">
    <name type="scientific">Phaseolus angularis</name>
    <name type="common">Azuki bean</name>
    <name type="synonym">Vigna angularis</name>
    <dbReference type="NCBI Taxonomy" id="3914"/>
    <lineage>
        <taxon>Eukaryota</taxon>
        <taxon>Viridiplantae</taxon>
        <taxon>Streptophyta</taxon>
        <taxon>Embryophyta</taxon>
        <taxon>Tracheophyta</taxon>
        <taxon>Spermatophyta</taxon>
        <taxon>Magnoliopsida</taxon>
        <taxon>eudicotyledons</taxon>
        <taxon>Gunneridae</taxon>
        <taxon>Pentapetalae</taxon>
        <taxon>rosids</taxon>
        <taxon>fabids</taxon>
        <taxon>Fabales</taxon>
        <taxon>Fabaceae</taxon>
        <taxon>Papilionoideae</taxon>
        <taxon>50 kb inversion clade</taxon>
        <taxon>NPAAA clade</taxon>
        <taxon>indigoferoid/millettioid clade</taxon>
        <taxon>Phaseoleae</taxon>
        <taxon>Vigna</taxon>
    </lineage>
</organism>
<proteinExistence type="predicted"/>
<keyword evidence="4" id="KW-0804">Transcription</keyword>
<dbReference type="FunFam" id="4.10.280.10:FF:000046">
    <property type="entry name" value="Transcription factor bHLH83"/>
    <property type="match status" value="1"/>
</dbReference>
<dbReference type="Gene3D" id="4.10.280.10">
    <property type="entry name" value="Helix-loop-helix DNA-binding domain"/>
    <property type="match status" value="1"/>
</dbReference>
<feature type="region of interest" description="Disordered" evidence="6">
    <location>
        <begin position="44"/>
        <end position="78"/>
    </location>
</feature>
<dbReference type="GO" id="GO:0003677">
    <property type="term" value="F:DNA binding"/>
    <property type="evidence" value="ECO:0007669"/>
    <property type="project" value="UniProtKB-KW"/>
</dbReference>
<dbReference type="SMART" id="SM00353">
    <property type="entry name" value="HLH"/>
    <property type="match status" value="1"/>
</dbReference>
<accession>A0A8T0L3A3</accession>
<evidence type="ECO:0000259" key="7">
    <source>
        <dbReference type="PROSITE" id="PS50888"/>
    </source>
</evidence>
<evidence type="ECO:0000256" key="6">
    <source>
        <dbReference type="SAM" id="MobiDB-lite"/>
    </source>
</evidence>
<sequence>MALAKDQNIPHDSTMSTKVPNCVFSEAVETTSVTVHRVNEYHKSVIEEENGSQTTNGLSNDSGITHSPPLSGSGKGYTYKEKSYQLDEEESLIHFKGYSNLMQGGESLLSFQHNRLVPNSCYSKDISQKEYCVWENSLHQGHNHWNQHSPRSNKDMRLVQDFNCFQTASCYGSMVDNAKEKQYGERSSGWLYSASTIPNDKSLHNLAAREMVLQKRPSMGESMKAAKKQCSTESKTLKHKSSPSKDPQSVAAKNRRERISERLKILQELVPNGSKVDMVTMLEKAISYVKFLQLQVKVLATDELWPAQGGKPPDISQVKEVIDAIRSSQRERKSDIAIHNNIRELLALLHIGHLEAKHQALDNIVEAMKEDEKNVLAALGRSNIVVLKLGSLGAQQAALASICRVCSSTDMKKMVGEDECIPLLMKMLEAKSNSAREVVALASLMIVFQNRREVKKDDNYAI</sequence>
<dbReference type="PANTHER" id="PTHR45914">
    <property type="entry name" value="TRANSCRIPTION FACTOR HEC3-RELATED"/>
    <property type="match status" value="1"/>
</dbReference>
<dbReference type="PROSITE" id="PS50888">
    <property type="entry name" value="BHLH"/>
    <property type="match status" value="1"/>
</dbReference>
<dbReference type="PANTHER" id="PTHR45914:SF59">
    <property type="entry name" value="TRANSCRIPTION FACTOR BHLH83-LIKE"/>
    <property type="match status" value="1"/>
</dbReference>
<dbReference type="Proteomes" id="UP000743370">
    <property type="component" value="Unassembled WGS sequence"/>
</dbReference>
<dbReference type="GO" id="GO:0005634">
    <property type="term" value="C:nucleus"/>
    <property type="evidence" value="ECO:0007669"/>
    <property type="project" value="UniProtKB-SubCell"/>
</dbReference>
<evidence type="ECO:0000313" key="9">
    <source>
        <dbReference type="Proteomes" id="UP000743370"/>
    </source>
</evidence>
<reference evidence="8 9" key="1">
    <citation type="submission" date="2020-05" db="EMBL/GenBank/DDBJ databases">
        <title>Vigna angularis (adzuki bean) Var. LongXiaoDou No. 4 denovo assembly.</title>
        <authorList>
            <person name="Xiang H."/>
        </authorList>
    </citation>
    <scope>NUCLEOTIDE SEQUENCE [LARGE SCALE GENOMIC DNA]</scope>
    <source>
        <tissue evidence="8">Leaf</tissue>
    </source>
</reference>
<dbReference type="InterPro" id="IPR016024">
    <property type="entry name" value="ARM-type_fold"/>
</dbReference>
<protein>
    <submittedName>
        <fullName evidence="8">Putative transcription factor bHLH086 Basic helix-loop-helix protein</fullName>
    </submittedName>
</protein>
<evidence type="ECO:0000256" key="3">
    <source>
        <dbReference type="ARBA" id="ARBA00023125"/>
    </source>
</evidence>
<dbReference type="AlphaFoldDB" id="A0A8T0L3A3"/>
<keyword evidence="3" id="KW-0238">DNA-binding</keyword>
<evidence type="ECO:0000256" key="1">
    <source>
        <dbReference type="ARBA" id="ARBA00004123"/>
    </source>
</evidence>
<comment type="caution">
    <text evidence="8">The sequence shown here is derived from an EMBL/GenBank/DDBJ whole genome shotgun (WGS) entry which is preliminary data.</text>
</comment>
<dbReference type="Pfam" id="PF00010">
    <property type="entry name" value="HLH"/>
    <property type="match status" value="1"/>
</dbReference>
<name>A0A8T0L3A3_PHAAN</name>
<dbReference type="InterPro" id="IPR045843">
    <property type="entry name" value="IND-like"/>
</dbReference>
<dbReference type="SUPFAM" id="SSF48371">
    <property type="entry name" value="ARM repeat"/>
    <property type="match status" value="1"/>
</dbReference>
<comment type="subcellular location">
    <subcellularLocation>
        <location evidence="1">Nucleus</location>
    </subcellularLocation>
</comment>
<evidence type="ECO:0000256" key="2">
    <source>
        <dbReference type="ARBA" id="ARBA00023015"/>
    </source>
</evidence>
<dbReference type="GO" id="GO:0046983">
    <property type="term" value="F:protein dimerization activity"/>
    <property type="evidence" value="ECO:0007669"/>
    <property type="project" value="InterPro"/>
</dbReference>
<dbReference type="InterPro" id="IPR036638">
    <property type="entry name" value="HLH_DNA-bd_sf"/>
</dbReference>
<dbReference type="Gene3D" id="1.25.10.10">
    <property type="entry name" value="Leucine-rich Repeat Variant"/>
    <property type="match status" value="1"/>
</dbReference>
<dbReference type="CDD" id="cd11454">
    <property type="entry name" value="bHLH_AtIND_like"/>
    <property type="match status" value="1"/>
</dbReference>
<dbReference type="GO" id="GO:0048766">
    <property type="term" value="P:root hair initiation"/>
    <property type="evidence" value="ECO:0007669"/>
    <property type="project" value="UniProtKB-ARBA"/>
</dbReference>
<keyword evidence="2" id="KW-0805">Transcription regulation</keyword>
<dbReference type="SUPFAM" id="SSF47459">
    <property type="entry name" value="HLH, helix-loop-helix DNA-binding domain"/>
    <property type="match status" value="1"/>
</dbReference>
<evidence type="ECO:0000256" key="5">
    <source>
        <dbReference type="ARBA" id="ARBA00023242"/>
    </source>
</evidence>
<gene>
    <name evidence="8" type="ORF">HKW66_Vig0056050</name>
</gene>
<keyword evidence="5" id="KW-0539">Nucleus</keyword>